<dbReference type="Gene3D" id="2.60.120.200">
    <property type="match status" value="1"/>
</dbReference>
<accession>A0ABW6ABS9</accession>
<name>A0ABW6ABS9_9BACT</name>
<evidence type="ECO:0000313" key="3">
    <source>
        <dbReference type="Proteomes" id="UP001597511"/>
    </source>
</evidence>
<dbReference type="SUPFAM" id="SSF49899">
    <property type="entry name" value="Concanavalin A-like lectins/glucanases"/>
    <property type="match status" value="1"/>
</dbReference>
<feature type="domain" description="BT-3987-like N-terminal" evidence="1">
    <location>
        <begin position="34"/>
        <end position="153"/>
    </location>
</feature>
<dbReference type="InterPro" id="IPR013728">
    <property type="entry name" value="BT_3987-like_N"/>
</dbReference>
<evidence type="ECO:0000313" key="2">
    <source>
        <dbReference type="EMBL" id="MFD2921422.1"/>
    </source>
</evidence>
<dbReference type="InterPro" id="IPR013320">
    <property type="entry name" value="ConA-like_dom_sf"/>
</dbReference>
<dbReference type="EMBL" id="JBHUOZ010000003">
    <property type="protein sequence ID" value="MFD2921422.1"/>
    <property type="molecule type" value="Genomic_DNA"/>
</dbReference>
<dbReference type="RefSeq" id="WP_386101694.1">
    <property type="nucleotide sequence ID" value="NZ_JBHUOZ010000003.1"/>
</dbReference>
<dbReference type="Pfam" id="PF13385">
    <property type="entry name" value="Laminin_G_3"/>
    <property type="match status" value="1"/>
</dbReference>
<sequence>MKQSIKRMRKNSIFFLPLMMLFILHINCNKSTGFTNSVFIAEAVSSKIVPLKIENGVGTGNLTISSAYTVNGNVKVDFAVQGADYLNEYNTVNNTSYSLLSDSAYTLSASSVTIPTGNALSNVLTVSVDVTKWSAYQTGKLYVIPVKIVRADNGIATIGGADIALIQLNAVINLTTAQIGNSPGKRWSDGFNVPASVFTDAATGGPHNTYTLEGRFMCAGIFDGNGEGNMWQNVVFAEPATWFHFVSDGKLQPNSGPVSSLVQKLTLGQWYHFAIVHNAGSITYYINGTPMLTSSYAPRTGTGDFGHSSGSAKLTLAEYRVWRTARSRNQINNFMCAVDSTDKDLVAYWPLNPNAPGGVLRDVSGNNNHLTLGTDNLSKITPVSGVRCPGN</sequence>
<keyword evidence="3" id="KW-1185">Reference proteome</keyword>
<evidence type="ECO:0000259" key="1">
    <source>
        <dbReference type="Pfam" id="PF08522"/>
    </source>
</evidence>
<dbReference type="Gene3D" id="2.60.40.1740">
    <property type="entry name" value="hypothetical protein (bacova_03559)"/>
    <property type="match status" value="1"/>
</dbReference>
<reference evidence="3" key="1">
    <citation type="journal article" date="2019" name="Int. J. Syst. Evol. Microbiol.">
        <title>The Global Catalogue of Microorganisms (GCM) 10K type strain sequencing project: providing services to taxonomists for standard genome sequencing and annotation.</title>
        <authorList>
            <consortium name="The Broad Institute Genomics Platform"/>
            <consortium name="The Broad Institute Genome Sequencing Center for Infectious Disease"/>
            <person name="Wu L."/>
            <person name="Ma J."/>
        </authorList>
    </citation>
    <scope>NUCLEOTIDE SEQUENCE [LARGE SCALE GENOMIC DNA]</scope>
    <source>
        <strain evidence="3">KCTC 23299</strain>
    </source>
</reference>
<organism evidence="2 3">
    <name type="scientific">Terrimonas rubra</name>
    <dbReference type="NCBI Taxonomy" id="1035890"/>
    <lineage>
        <taxon>Bacteria</taxon>
        <taxon>Pseudomonadati</taxon>
        <taxon>Bacteroidota</taxon>
        <taxon>Chitinophagia</taxon>
        <taxon>Chitinophagales</taxon>
        <taxon>Chitinophagaceae</taxon>
        <taxon>Terrimonas</taxon>
    </lineage>
</organism>
<protein>
    <submittedName>
        <fullName evidence="2">BT_3987 domain-containing protein</fullName>
    </submittedName>
</protein>
<proteinExistence type="predicted"/>
<gene>
    <name evidence="2" type="ORF">ACFS6H_16970</name>
</gene>
<comment type="caution">
    <text evidence="2">The sequence shown here is derived from an EMBL/GenBank/DDBJ whole genome shotgun (WGS) entry which is preliminary data.</text>
</comment>
<dbReference type="Pfam" id="PF08522">
    <property type="entry name" value="BT_3987-like_N"/>
    <property type="match status" value="1"/>
</dbReference>
<dbReference type="Proteomes" id="UP001597511">
    <property type="component" value="Unassembled WGS sequence"/>
</dbReference>